<evidence type="ECO:0000313" key="1">
    <source>
        <dbReference type="EMBL" id="CAD7231340.1"/>
    </source>
</evidence>
<dbReference type="EMBL" id="OB663402">
    <property type="protein sequence ID" value="CAD7231340.1"/>
    <property type="molecule type" value="Genomic_DNA"/>
</dbReference>
<gene>
    <name evidence="1" type="ORF">CTOB1V02_LOCUS9188</name>
</gene>
<sequence length="96" mass="10356">MTLGLMAESAEIDGRLQEIVGGANEADPNGATPLDYAVYLGTAEMATVVAQNGGFLTGNFSGIQDQYDLKVPIHRAFGNYHVVTKSLDYHQVTRPR</sequence>
<name>A0A7R8ZNN4_9CRUS</name>
<organism evidence="1">
    <name type="scientific">Cyprideis torosa</name>
    <dbReference type="NCBI Taxonomy" id="163714"/>
    <lineage>
        <taxon>Eukaryota</taxon>
        <taxon>Metazoa</taxon>
        <taxon>Ecdysozoa</taxon>
        <taxon>Arthropoda</taxon>
        <taxon>Crustacea</taxon>
        <taxon>Oligostraca</taxon>
        <taxon>Ostracoda</taxon>
        <taxon>Podocopa</taxon>
        <taxon>Podocopida</taxon>
        <taxon>Cytherocopina</taxon>
        <taxon>Cytheroidea</taxon>
        <taxon>Cytherideidae</taxon>
        <taxon>Cyprideis</taxon>
    </lineage>
</organism>
<reference evidence="1" key="1">
    <citation type="submission" date="2020-11" db="EMBL/GenBank/DDBJ databases">
        <authorList>
            <person name="Tran Van P."/>
        </authorList>
    </citation>
    <scope>NUCLEOTIDE SEQUENCE</scope>
</reference>
<proteinExistence type="predicted"/>
<dbReference type="AlphaFoldDB" id="A0A7R8ZNN4"/>
<accession>A0A7R8ZNN4</accession>
<protein>
    <submittedName>
        <fullName evidence="1">Uncharacterized protein</fullName>
    </submittedName>
</protein>